<dbReference type="Gene3D" id="4.10.240.10">
    <property type="entry name" value="Zn(2)-C6 fungal-type DNA-binding domain"/>
    <property type="match status" value="1"/>
</dbReference>
<reference evidence="10" key="1">
    <citation type="journal article" date="2015" name="Genome Announc.">
        <title>Draft whole-genome sequence of the biocontrol agent Trichoderma harzianum T6776.</title>
        <authorList>
            <person name="Baroncelli R."/>
            <person name="Piaggeschi G."/>
            <person name="Fiorini L."/>
            <person name="Bertolini E."/>
            <person name="Zapparata A."/>
            <person name="Pe M.E."/>
            <person name="Sarrocco S."/>
            <person name="Vannacci G."/>
        </authorList>
    </citation>
    <scope>NUCLEOTIDE SEQUENCE [LARGE SCALE GENOMIC DNA]</scope>
    <source>
        <strain evidence="10">T6776</strain>
    </source>
</reference>
<keyword evidence="5" id="KW-0539">Nucleus</keyword>
<feature type="region of interest" description="Disordered" evidence="7">
    <location>
        <begin position="145"/>
        <end position="168"/>
    </location>
</feature>
<dbReference type="Pfam" id="PF00172">
    <property type="entry name" value="Zn_clus"/>
    <property type="match status" value="1"/>
</dbReference>
<dbReference type="OrthoDB" id="4356994at2759"/>
<dbReference type="CDD" id="cd00067">
    <property type="entry name" value="GAL4"/>
    <property type="match status" value="1"/>
</dbReference>
<feature type="coiled-coil region" evidence="6">
    <location>
        <begin position="96"/>
        <end position="123"/>
    </location>
</feature>
<keyword evidence="6" id="KW-0175">Coiled coil</keyword>
<feature type="compositionally biased region" description="Polar residues" evidence="7">
    <location>
        <begin position="145"/>
        <end position="156"/>
    </location>
</feature>
<evidence type="ECO:0000256" key="7">
    <source>
        <dbReference type="SAM" id="MobiDB-lite"/>
    </source>
</evidence>
<accession>A0A0F9XPR5</accession>
<dbReference type="InterPro" id="IPR036864">
    <property type="entry name" value="Zn2-C6_fun-type_DNA-bd_sf"/>
</dbReference>
<proteinExistence type="predicted"/>
<keyword evidence="2" id="KW-0479">Metal-binding</keyword>
<comment type="caution">
    <text evidence="9">The sequence shown here is derived from an EMBL/GenBank/DDBJ whole genome shotgun (WGS) entry which is preliminary data.</text>
</comment>
<evidence type="ECO:0000259" key="8">
    <source>
        <dbReference type="PROSITE" id="PS50048"/>
    </source>
</evidence>
<evidence type="ECO:0000256" key="1">
    <source>
        <dbReference type="ARBA" id="ARBA00004123"/>
    </source>
</evidence>
<dbReference type="GO" id="GO:0000981">
    <property type="term" value="F:DNA-binding transcription factor activity, RNA polymerase II-specific"/>
    <property type="evidence" value="ECO:0007669"/>
    <property type="project" value="InterPro"/>
</dbReference>
<evidence type="ECO:0000256" key="6">
    <source>
        <dbReference type="SAM" id="Coils"/>
    </source>
</evidence>
<dbReference type="SMART" id="SM00906">
    <property type="entry name" value="Fungal_trans"/>
    <property type="match status" value="1"/>
</dbReference>
<gene>
    <name evidence="9" type="ORF">THAR02_05675</name>
</gene>
<name>A0A0F9XPR5_TRIHA</name>
<evidence type="ECO:0000313" key="9">
    <source>
        <dbReference type="EMBL" id="KKP02213.1"/>
    </source>
</evidence>
<evidence type="ECO:0000256" key="5">
    <source>
        <dbReference type="ARBA" id="ARBA00023242"/>
    </source>
</evidence>
<dbReference type="PROSITE" id="PS00463">
    <property type="entry name" value="ZN2_CY6_FUNGAL_1"/>
    <property type="match status" value="1"/>
</dbReference>
<dbReference type="AlphaFoldDB" id="A0A0F9XPR5"/>
<dbReference type="PANTHER" id="PTHR47338:SF10">
    <property type="entry name" value="TRANSCRIPTION FACTOR DOMAIN-CONTAINING PROTEIN-RELATED"/>
    <property type="match status" value="1"/>
</dbReference>
<sequence length="684" mass="76414">MGSMVNEAIVAEPIAPMGALGDEHNHTTMEEGALTTPATSTTQNTTSSSSSLRRLACDACRARKVRCDRQDPPCSRCAKVGVTCRYSSRSKPTPSKMDLSRFLVTLNNRLKQAEAQLATTRLMQQRNRQPSYPMPWGDVDITPQIVNSSPNSSPTREVTPPHLASGPGSTYDLQKMEVMHDKGMVQQNVSEWCNQTSTTSTAPTEAPEFSPFDAFATSLSADIMMSQAMPENPPFEFEPMFFDISSSSTSQSVPTVSATILQGLYDRYFEVFHPIIPIINRTRFQHELSQPSPSVEVQALSYAIGTLTAFSVPELHYYVDHYYEQARNLMDICERQESGDSLSNINIMQAYVILTLYELKQPNFARAWLTLGRAIRLSKMMGLDTVETGSSMGTQWGLRKQLILPISSADQEERRRVFWSLFIFDSFASLRVSGGPAFDGDVNVQLPSLSDYPDYSNERMPGLQQVFDLNETAPISSFAANAIMICLYQRYYSHIQSAYSEASHAFWETHYAIDKSLNHCRTTLLAQHMNGNSGENPTSIALRMNLNALKINLHETVLIKVEKDQLPVNLATDAVAQCVCAVTDIVQAVQLGMRLTGNKLETFRHLDRFLIWPITTSIQVCFRMLYNGEDDATPYINSLRILSNAMKDLIDPEHIAPGLLEKAEARVAEAARSTRKKRTVDDEL</sequence>
<evidence type="ECO:0000256" key="3">
    <source>
        <dbReference type="ARBA" id="ARBA00023015"/>
    </source>
</evidence>
<dbReference type="Pfam" id="PF04082">
    <property type="entry name" value="Fungal_trans"/>
    <property type="match status" value="1"/>
</dbReference>
<dbReference type="Proteomes" id="UP000034112">
    <property type="component" value="Unassembled WGS sequence"/>
</dbReference>
<feature type="domain" description="Zn(2)-C6 fungal-type" evidence="8">
    <location>
        <begin position="56"/>
        <end position="86"/>
    </location>
</feature>
<dbReference type="PROSITE" id="PS50048">
    <property type="entry name" value="ZN2_CY6_FUNGAL_2"/>
    <property type="match status" value="1"/>
</dbReference>
<keyword evidence="3" id="KW-0805">Transcription regulation</keyword>
<evidence type="ECO:0000256" key="4">
    <source>
        <dbReference type="ARBA" id="ARBA00023163"/>
    </source>
</evidence>
<keyword evidence="4" id="KW-0804">Transcription</keyword>
<evidence type="ECO:0000256" key="2">
    <source>
        <dbReference type="ARBA" id="ARBA00022723"/>
    </source>
</evidence>
<dbReference type="GO" id="GO:0003677">
    <property type="term" value="F:DNA binding"/>
    <property type="evidence" value="ECO:0007669"/>
    <property type="project" value="InterPro"/>
</dbReference>
<dbReference type="GO" id="GO:0008270">
    <property type="term" value="F:zinc ion binding"/>
    <property type="evidence" value="ECO:0007669"/>
    <property type="project" value="InterPro"/>
</dbReference>
<dbReference type="OMA" id="EPDGYWH"/>
<protein>
    <submittedName>
        <fullName evidence="9">Fungal specific transcription factor domain-containing protein</fullName>
    </submittedName>
</protein>
<dbReference type="PANTHER" id="PTHR47338">
    <property type="entry name" value="ZN(II)2CYS6 TRANSCRIPTION FACTOR (EUROFUNG)-RELATED"/>
    <property type="match status" value="1"/>
</dbReference>
<dbReference type="GO" id="GO:0005634">
    <property type="term" value="C:nucleus"/>
    <property type="evidence" value="ECO:0007669"/>
    <property type="project" value="UniProtKB-SubCell"/>
</dbReference>
<dbReference type="InterPro" id="IPR007219">
    <property type="entry name" value="XnlR_reg_dom"/>
</dbReference>
<dbReference type="GO" id="GO:0006351">
    <property type="term" value="P:DNA-templated transcription"/>
    <property type="evidence" value="ECO:0007669"/>
    <property type="project" value="InterPro"/>
</dbReference>
<dbReference type="CDD" id="cd12148">
    <property type="entry name" value="fungal_TF_MHR"/>
    <property type="match status" value="1"/>
</dbReference>
<organism evidence="9 10">
    <name type="scientific">Trichoderma harzianum</name>
    <name type="common">Hypocrea lixii</name>
    <dbReference type="NCBI Taxonomy" id="5544"/>
    <lineage>
        <taxon>Eukaryota</taxon>
        <taxon>Fungi</taxon>
        <taxon>Dikarya</taxon>
        <taxon>Ascomycota</taxon>
        <taxon>Pezizomycotina</taxon>
        <taxon>Sordariomycetes</taxon>
        <taxon>Hypocreomycetidae</taxon>
        <taxon>Hypocreales</taxon>
        <taxon>Hypocreaceae</taxon>
        <taxon>Trichoderma</taxon>
    </lineage>
</organism>
<dbReference type="EMBL" id="JOKZ01000160">
    <property type="protein sequence ID" value="KKP02213.1"/>
    <property type="molecule type" value="Genomic_DNA"/>
</dbReference>
<dbReference type="SMART" id="SM00066">
    <property type="entry name" value="GAL4"/>
    <property type="match status" value="1"/>
</dbReference>
<dbReference type="InterPro" id="IPR001138">
    <property type="entry name" value="Zn2Cys6_DnaBD"/>
</dbReference>
<evidence type="ECO:0000313" key="10">
    <source>
        <dbReference type="Proteomes" id="UP000034112"/>
    </source>
</evidence>
<dbReference type="SUPFAM" id="SSF57701">
    <property type="entry name" value="Zn2/Cys6 DNA-binding domain"/>
    <property type="match status" value="1"/>
</dbReference>
<comment type="subcellular location">
    <subcellularLocation>
        <location evidence="1">Nucleus</location>
    </subcellularLocation>
</comment>
<dbReference type="InterPro" id="IPR050815">
    <property type="entry name" value="TF_fung"/>
</dbReference>